<dbReference type="InterPro" id="IPR011733">
    <property type="entry name" value="CHP02185_IM"/>
</dbReference>
<dbReference type="Gene3D" id="1.10.1760.20">
    <property type="match status" value="1"/>
</dbReference>
<protein>
    <submittedName>
        <fullName evidence="2">Membrane protein</fullName>
    </submittedName>
</protein>
<keyword evidence="1" id="KW-0812">Transmembrane</keyword>
<name>A0A0A0I0I0_CLONO</name>
<dbReference type="EMBL" id="JENJ01000052">
    <property type="protein sequence ID" value="KGM94954.1"/>
    <property type="molecule type" value="Genomic_DNA"/>
</dbReference>
<dbReference type="OrthoDB" id="9781459at2"/>
<evidence type="ECO:0000313" key="2">
    <source>
        <dbReference type="EMBL" id="KGM94954.1"/>
    </source>
</evidence>
<keyword evidence="1" id="KW-0472">Membrane</keyword>
<proteinExistence type="predicted"/>
<comment type="caution">
    <text evidence="2">The sequence shown here is derived from an EMBL/GenBank/DDBJ whole genome shotgun (WGS) entry which is preliminary data.</text>
</comment>
<dbReference type="Proteomes" id="UP000030012">
    <property type="component" value="Unassembled WGS sequence"/>
</dbReference>
<dbReference type="RefSeq" id="WP_039255959.1">
    <property type="nucleotide sequence ID" value="NZ_JENJ01000052.1"/>
</dbReference>
<feature type="transmembrane region" description="Helical" evidence="1">
    <location>
        <begin position="87"/>
        <end position="103"/>
    </location>
</feature>
<reference evidence="2 3" key="1">
    <citation type="submission" date="2014-01" db="EMBL/GenBank/DDBJ databases">
        <title>Plasmidome dynamics in the species complex Clostridium novyi sensu lato converts strains of independent lineages into distinctly different pathogens.</title>
        <authorList>
            <person name="Skarin H."/>
            <person name="Segerman B."/>
        </authorList>
    </citation>
    <scope>NUCLEOTIDE SEQUENCE [LARGE SCALE GENOMIC DNA]</scope>
    <source>
        <strain evidence="2 3">4552</strain>
    </source>
</reference>
<dbReference type="AlphaFoldDB" id="A0A0A0I0I0"/>
<evidence type="ECO:0000313" key="3">
    <source>
        <dbReference type="Proteomes" id="UP000030012"/>
    </source>
</evidence>
<dbReference type="Pfam" id="PF09605">
    <property type="entry name" value="Trep_Strep"/>
    <property type="match status" value="1"/>
</dbReference>
<feature type="transmembrane region" description="Helical" evidence="1">
    <location>
        <begin position="115"/>
        <end position="134"/>
    </location>
</feature>
<evidence type="ECO:0000256" key="1">
    <source>
        <dbReference type="SAM" id="Phobius"/>
    </source>
</evidence>
<sequence length="198" mass="21851">MYKNKGLTIKNMVTIGVFSAIYCVFYIIGGIPFGINPVLTFYQAMGSALLCGPVYMLLVAKVGKKWSVFILGIVVGILLFITGMHWAMVLGCIIMGFIADIIARIGNFKSKKMNIISYMIFSLGGVGSFLAYFINPNRWIRAMVEKGTDQSYLDTMNAVAKPWMIYVIIIGTLLVAAFSAWVGSKLLKKQFEKAGIVD</sequence>
<gene>
    <name evidence="2" type="ORF">Z968_10435</name>
</gene>
<feature type="transmembrane region" description="Helical" evidence="1">
    <location>
        <begin position="66"/>
        <end position="81"/>
    </location>
</feature>
<keyword evidence="1" id="KW-1133">Transmembrane helix</keyword>
<feature type="transmembrane region" description="Helical" evidence="1">
    <location>
        <begin position="163"/>
        <end position="183"/>
    </location>
</feature>
<accession>A0A0A0I0I0</accession>
<dbReference type="NCBIfam" id="TIGR02185">
    <property type="entry name" value="Trep_Strep"/>
    <property type="match status" value="1"/>
</dbReference>
<feature type="transmembrane region" description="Helical" evidence="1">
    <location>
        <begin position="41"/>
        <end position="59"/>
    </location>
</feature>
<feature type="transmembrane region" description="Helical" evidence="1">
    <location>
        <begin position="12"/>
        <end position="35"/>
    </location>
</feature>
<organism evidence="2 3">
    <name type="scientific">Clostridium novyi A str. 4552</name>
    <dbReference type="NCBI Taxonomy" id="1444289"/>
    <lineage>
        <taxon>Bacteria</taxon>
        <taxon>Bacillati</taxon>
        <taxon>Bacillota</taxon>
        <taxon>Clostridia</taxon>
        <taxon>Eubacteriales</taxon>
        <taxon>Clostridiaceae</taxon>
        <taxon>Clostridium</taxon>
    </lineage>
</organism>